<gene>
    <name evidence="6" type="ORF">BKG61_25065</name>
</gene>
<comment type="subcellular location">
    <subcellularLocation>
        <location evidence="1">Membrane</location>
        <topology evidence="1">Multi-pass membrane protein</topology>
    </subcellularLocation>
</comment>
<keyword evidence="4 5" id="KW-0472">Membrane</keyword>
<dbReference type="Gene3D" id="1.20.1550.10">
    <property type="entry name" value="DsbB-like"/>
    <property type="match status" value="1"/>
</dbReference>
<evidence type="ECO:0000256" key="2">
    <source>
        <dbReference type="ARBA" id="ARBA00022692"/>
    </source>
</evidence>
<proteinExistence type="predicted"/>
<evidence type="ECO:0000256" key="5">
    <source>
        <dbReference type="SAM" id="Phobius"/>
    </source>
</evidence>
<evidence type="ECO:0000256" key="4">
    <source>
        <dbReference type="ARBA" id="ARBA00023136"/>
    </source>
</evidence>
<evidence type="ECO:0000313" key="7">
    <source>
        <dbReference type="Proteomes" id="UP000179636"/>
    </source>
</evidence>
<dbReference type="RefSeq" id="WP_070946594.1">
    <property type="nucleotide sequence ID" value="NZ_MLCL01000011.1"/>
</dbReference>
<dbReference type="InterPro" id="IPR023380">
    <property type="entry name" value="DsbB-like_sf"/>
</dbReference>
<dbReference type="STRING" id="1908205.BKG60_03135"/>
<feature type="transmembrane region" description="Helical" evidence="5">
    <location>
        <begin position="167"/>
        <end position="186"/>
    </location>
</feature>
<feature type="transmembrane region" description="Helical" evidence="5">
    <location>
        <begin position="20"/>
        <end position="42"/>
    </location>
</feature>
<accession>A0A1Q9WGW1</accession>
<protein>
    <recommendedName>
        <fullName evidence="8">Disulfide bond formation protein B</fullName>
    </recommendedName>
</protein>
<dbReference type="GO" id="GO:0016020">
    <property type="term" value="C:membrane"/>
    <property type="evidence" value="ECO:0007669"/>
    <property type="project" value="UniProtKB-SubCell"/>
</dbReference>
<feature type="transmembrane region" description="Helical" evidence="5">
    <location>
        <begin position="54"/>
        <end position="73"/>
    </location>
</feature>
<dbReference type="AlphaFoldDB" id="A0A1Q9WGW1"/>
<accession>A0A1S1JV34</accession>
<keyword evidence="2 5" id="KW-0812">Transmembrane</keyword>
<organism evidence="6 7">
    <name type="scientific">Mycobacterium syngnathidarum</name>
    <dbReference type="NCBI Taxonomy" id="1908205"/>
    <lineage>
        <taxon>Bacteria</taxon>
        <taxon>Bacillati</taxon>
        <taxon>Actinomycetota</taxon>
        <taxon>Actinomycetes</taxon>
        <taxon>Mycobacteriales</taxon>
        <taxon>Mycobacteriaceae</taxon>
        <taxon>Mycobacterium</taxon>
    </lineage>
</organism>
<keyword evidence="7" id="KW-1185">Reference proteome</keyword>
<evidence type="ECO:0000256" key="1">
    <source>
        <dbReference type="ARBA" id="ARBA00004141"/>
    </source>
</evidence>
<dbReference type="OrthoDB" id="3711263at2"/>
<dbReference type="GO" id="GO:0015035">
    <property type="term" value="F:protein-disulfide reductase activity"/>
    <property type="evidence" value="ECO:0007669"/>
    <property type="project" value="InterPro"/>
</dbReference>
<feature type="transmembrane region" description="Helical" evidence="5">
    <location>
        <begin position="125"/>
        <end position="147"/>
    </location>
</feature>
<comment type="caution">
    <text evidence="6">The sequence shown here is derived from an EMBL/GenBank/DDBJ whole genome shotgun (WGS) entry which is preliminary data.</text>
</comment>
<dbReference type="EMBL" id="MLHV01000031">
    <property type="protein sequence ID" value="OHT92217.1"/>
    <property type="molecule type" value="Genomic_DNA"/>
</dbReference>
<reference evidence="6 7" key="1">
    <citation type="submission" date="2016-10" db="EMBL/GenBank/DDBJ databases">
        <title>Evaluation of Human, Animal and Environmental Mycobacterium chelonae Isolates by Core Genome Phylogenomic Analysis, Targeted Gene Comparison, and Anti-microbial Susceptibility Patterns: A Tale of Mistaken Identities.</title>
        <authorList>
            <person name="Fogelson S.B."/>
            <person name="Camus A.C."/>
            <person name="Lorenz W."/>
            <person name="Vasireddy R."/>
            <person name="Vasireddy S."/>
            <person name="Smith T."/>
            <person name="Brown-Elliott B.A."/>
            <person name="Wallace R.J.Jr."/>
            <person name="Hasan N.A."/>
            <person name="Reischl U."/>
            <person name="Sanchez S."/>
        </authorList>
    </citation>
    <scope>NUCLEOTIDE SEQUENCE [LARGE SCALE GENOMIC DNA]</scope>
    <source>
        <strain evidence="6 7">24999</strain>
    </source>
</reference>
<sequence>MTDTTSVPVTENSGGFAGTIQYWLAFIFIVGWTGVIGGGLAFQFLAWEYPCPLCMLQRMFMTLAALGGVYIVRKGMDGVIEARDYMVGWGMAIVASICGGFAAWRQTMLHILPGDPGYAGAFLGMHLYVWSWVLFTASVAVIGIVFTFSHSTAATAIPASYRTVGKLAIWLCGAVIVINLVAVFLLEGFHWKLPDDPACYQIFHDLGILKGGCELPG</sequence>
<dbReference type="Pfam" id="PF02600">
    <property type="entry name" value="DsbB"/>
    <property type="match status" value="1"/>
</dbReference>
<feature type="transmembrane region" description="Helical" evidence="5">
    <location>
        <begin position="85"/>
        <end position="104"/>
    </location>
</feature>
<evidence type="ECO:0008006" key="8">
    <source>
        <dbReference type="Google" id="ProtNLM"/>
    </source>
</evidence>
<dbReference type="GO" id="GO:0006457">
    <property type="term" value="P:protein folding"/>
    <property type="evidence" value="ECO:0007669"/>
    <property type="project" value="InterPro"/>
</dbReference>
<dbReference type="Proteomes" id="UP000179636">
    <property type="component" value="Unassembled WGS sequence"/>
</dbReference>
<name>A0A1Q9WGW1_9MYCO</name>
<keyword evidence="3 5" id="KW-1133">Transmembrane helix</keyword>
<evidence type="ECO:0000313" key="6">
    <source>
        <dbReference type="EMBL" id="OHT92217.1"/>
    </source>
</evidence>
<dbReference type="SUPFAM" id="SSF158442">
    <property type="entry name" value="DsbB-like"/>
    <property type="match status" value="1"/>
</dbReference>
<dbReference type="InterPro" id="IPR003752">
    <property type="entry name" value="DiS_bond_form_DsbB/BdbC"/>
</dbReference>
<evidence type="ECO:0000256" key="3">
    <source>
        <dbReference type="ARBA" id="ARBA00022989"/>
    </source>
</evidence>